<comment type="similarity">
    <text evidence="1">Belongs to the DnaB/DnaD family.</text>
</comment>
<dbReference type="Proteomes" id="UP001491552">
    <property type="component" value="Unassembled WGS sequence"/>
</dbReference>
<evidence type="ECO:0000259" key="3">
    <source>
        <dbReference type="Pfam" id="PF07261"/>
    </source>
</evidence>
<sequence length="299" mass="34661">MPGITLTEEEVRKLTSCGNPDAAVLFLYRKAELPRETALAALHFTVPRMVGATDTLRQLGLWQEERPVHPTPERPQYTEEDLKREQQAGDGRFRNLVGEAQRRLGRTLSTEELKILLSLIDYLRLPTEVVGVLLYYCLERSRRRDSRAPSMRAIEKEAYRWADEGIDTLETASFYVQQQLRLHTRVQQLRQLLQIDQRRLTPAEEKYLVSWIRMGFRDDTIRMAYERTCLNTGALKWAYMNSILTSWHEQNLHTPEEILAGDAPRKPEQRRASAYQQHDAALSPLAQEAVARMLAEEDD</sequence>
<keyword evidence="5" id="KW-1185">Reference proteome</keyword>
<dbReference type="NCBIfam" id="TIGR01446">
    <property type="entry name" value="DnaD_dom"/>
    <property type="match status" value="1"/>
</dbReference>
<evidence type="ECO:0000256" key="1">
    <source>
        <dbReference type="ARBA" id="ARBA00093462"/>
    </source>
</evidence>
<reference evidence="4 5" key="1">
    <citation type="submission" date="2024-03" db="EMBL/GenBank/DDBJ databases">
        <title>Human intestinal bacterial collection.</title>
        <authorList>
            <person name="Pauvert C."/>
            <person name="Hitch T.C.A."/>
            <person name="Clavel T."/>
        </authorList>
    </citation>
    <scope>NUCLEOTIDE SEQUENCE [LARGE SCALE GENOMIC DNA]</scope>
    <source>
        <strain evidence="4 5">CLA-AA-H192</strain>
    </source>
</reference>
<evidence type="ECO:0000313" key="5">
    <source>
        <dbReference type="Proteomes" id="UP001491552"/>
    </source>
</evidence>
<dbReference type="EMBL" id="JBBMFF010000095">
    <property type="protein sequence ID" value="MEQ2509967.1"/>
    <property type="molecule type" value="Genomic_DNA"/>
</dbReference>
<dbReference type="SUPFAM" id="SSF158499">
    <property type="entry name" value="DnaD domain-like"/>
    <property type="match status" value="1"/>
</dbReference>
<proteinExistence type="inferred from homology"/>
<dbReference type="Pfam" id="PF07261">
    <property type="entry name" value="DnaB_2"/>
    <property type="match status" value="2"/>
</dbReference>
<name>A0ABV1G3I9_9FIRM</name>
<gene>
    <name evidence="4" type="ORF">WMO66_01665</name>
</gene>
<dbReference type="RefSeq" id="WP_349134675.1">
    <property type="nucleotide sequence ID" value="NZ_JBBMFF010000095.1"/>
</dbReference>
<feature type="compositionally biased region" description="Basic and acidic residues" evidence="2">
    <location>
        <begin position="63"/>
        <end position="89"/>
    </location>
</feature>
<protein>
    <submittedName>
        <fullName evidence="4">DnaD domain protein</fullName>
    </submittedName>
</protein>
<dbReference type="InterPro" id="IPR034829">
    <property type="entry name" value="DnaD-like_sf"/>
</dbReference>
<evidence type="ECO:0000313" key="4">
    <source>
        <dbReference type="EMBL" id="MEQ2509967.1"/>
    </source>
</evidence>
<evidence type="ECO:0000256" key="2">
    <source>
        <dbReference type="SAM" id="MobiDB-lite"/>
    </source>
</evidence>
<feature type="domain" description="DnaB/C C-terminal" evidence="3">
    <location>
        <begin position="101"/>
        <end position="172"/>
    </location>
</feature>
<organism evidence="4 5">
    <name type="scientific">Faecousia intestinalis</name>
    <dbReference type="NCBI Taxonomy" id="3133167"/>
    <lineage>
        <taxon>Bacteria</taxon>
        <taxon>Bacillati</taxon>
        <taxon>Bacillota</taxon>
        <taxon>Clostridia</taxon>
        <taxon>Eubacteriales</taxon>
        <taxon>Oscillospiraceae</taxon>
        <taxon>Faecousia</taxon>
    </lineage>
</organism>
<dbReference type="InterPro" id="IPR006343">
    <property type="entry name" value="DnaB/C_C"/>
</dbReference>
<accession>A0ABV1G3I9</accession>
<dbReference type="Gene3D" id="1.10.10.630">
    <property type="entry name" value="DnaD domain-like"/>
    <property type="match status" value="2"/>
</dbReference>
<feature type="region of interest" description="Disordered" evidence="2">
    <location>
        <begin position="62"/>
        <end position="89"/>
    </location>
</feature>
<feature type="domain" description="DnaB/C C-terminal" evidence="3">
    <location>
        <begin position="197"/>
        <end position="258"/>
    </location>
</feature>
<comment type="caution">
    <text evidence="4">The sequence shown here is derived from an EMBL/GenBank/DDBJ whole genome shotgun (WGS) entry which is preliminary data.</text>
</comment>